<dbReference type="GO" id="GO:0005886">
    <property type="term" value="C:plasma membrane"/>
    <property type="evidence" value="ECO:0007669"/>
    <property type="project" value="UniProtKB-SubCell"/>
</dbReference>
<proteinExistence type="inferred from homology"/>
<comment type="subcellular location">
    <subcellularLocation>
        <location evidence="1">Cell membrane</location>
        <topology evidence="1">Multi-pass membrane protein</topology>
    </subcellularLocation>
</comment>
<keyword evidence="6 7" id="KW-0472">Membrane</keyword>
<organism evidence="9 10">
    <name type="scientific">Stagnimonas aquatica</name>
    <dbReference type="NCBI Taxonomy" id="2689987"/>
    <lineage>
        <taxon>Bacteria</taxon>
        <taxon>Pseudomonadati</taxon>
        <taxon>Pseudomonadota</taxon>
        <taxon>Gammaproteobacteria</taxon>
        <taxon>Nevskiales</taxon>
        <taxon>Nevskiaceae</taxon>
        <taxon>Stagnimonas</taxon>
    </lineage>
</organism>
<name>A0A3N0VLC9_9GAMM</name>
<feature type="domain" description="Glycine transporter" evidence="8">
    <location>
        <begin position="7"/>
        <end position="79"/>
    </location>
</feature>
<keyword evidence="5 7" id="KW-1133">Transmembrane helix</keyword>
<dbReference type="PANTHER" id="PTHR30506:SF3">
    <property type="entry name" value="UPF0126 INNER MEMBRANE PROTEIN YADS-RELATED"/>
    <property type="match status" value="1"/>
</dbReference>
<dbReference type="EMBL" id="RJVO01000001">
    <property type="protein sequence ID" value="ROH93511.1"/>
    <property type="molecule type" value="Genomic_DNA"/>
</dbReference>
<evidence type="ECO:0000256" key="2">
    <source>
        <dbReference type="ARBA" id="ARBA00008193"/>
    </source>
</evidence>
<evidence type="ECO:0000256" key="1">
    <source>
        <dbReference type="ARBA" id="ARBA00004651"/>
    </source>
</evidence>
<keyword evidence="10" id="KW-1185">Reference proteome</keyword>
<dbReference type="InParanoid" id="A0A3N0VLC9"/>
<dbReference type="RefSeq" id="WP_123210366.1">
    <property type="nucleotide sequence ID" value="NZ_RJVO01000001.1"/>
</dbReference>
<keyword evidence="3" id="KW-1003">Cell membrane</keyword>
<gene>
    <name evidence="9" type="ORF">ED208_03050</name>
</gene>
<accession>A0A3N0VLC9</accession>
<evidence type="ECO:0000313" key="9">
    <source>
        <dbReference type="EMBL" id="ROH93511.1"/>
    </source>
</evidence>
<feature type="transmembrane region" description="Helical" evidence="7">
    <location>
        <begin position="149"/>
        <end position="168"/>
    </location>
</feature>
<feature type="transmembrane region" description="Helical" evidence="7">
    <location>
        <begin position="116"/>
        <end position="137"/>
    </location>
</feature>
<dbReference type="Proteomes" id="UP000282106">
    <property type="component" value="Unassembled WGS sequence"/>
</dbReference>
<feature type="domain" description="Glycine transporter" evidence="8">
    <location>
        <begin position="93"/>
        <end position="165"/>
    </location>
</feature>
<feature type="transmembrane region" description="Helical" evidence="7">
    <location>
        <begin position="60"/>
        <end position="80"/>
    </location>
</feature>
<sequence length="207" mass="21809">MSTLGQWLDLIGVAASAVAGALVAGRRQFDWLGVAVIAGVTAIGGGTVRDLLLDRPVFWIANPSYLQAALAATAFTLLYARRRRIPERVLETTDALGLALFGIAGARIAVGLGHDGVIAVVMGVITGSFGGLLRDVLCNDIPMIFRQGQFYATAIILGCSLYVLLIGQGLETNLAAGAGMLAILGLRIAAIVWNLRLPVFRLPPEDR</sequence>
<feature type="transmembrane region" description="Helical" evidence="7">
    <location>
        <begin position="174"/>
        <end position="195"/>
    </location>
</feature>
<evidence type="ECO:0000259" key="8">
    <source>
        <dbReference type="Pfam" id="PF03458"/>
    </source>
</evidence>
<evidence type="ECO:0000256" key="3">
    <source>
        <dbReference type="ARBA" id="ARBA00022475"/>
    </source>
</evidence>
<feature type="transmembrane region" description="Helical" evidence="7">
    <location>
        <begin position="31"/>
        <end position="48"/>
    </location>
</feature>
<evidence type="ECO:0000256" key="4">
    <source>
        <dbReference type="ARBA" id="ARBA00022692"/>
    </source>
</evidence>
<protein>
    <submittedName>
        <fullName evidence="9">Trimeric intracellular cation channel family protein</fullName>
    </submittedName>
</protein>
<evidence type="ECO:0000256" key="5">
    <source>
        <dbReference type="ARBA" id="ARBA00022989"/>
    </source>
</evidence>
<dbReference type="InterPro" id="IPR005115">
    <property type="entry name" value="Gly_transporter"/>
</dbReference>
<evidence type="ECO:0000256" key="6">
    <source>
        <dbReference type="ARBA" id="ARBA00023136"/>
    </source>
</evidence>
<dbReference type="Pfam" id="PF03458">
    <property type="entry name" value="Gly_transporter"/>
    <property type="match status" value="2"/>
</dbReference>
<evidence type="ECO:0000256" key="7">
    <source>
        <dbReference type="SAM" id="Phobius"/>
    </source>
</evidence>
<keyword evidence="4 7" id="KW-0812">Transmembrane</keyword>
<comment type="similarity">
    <text evidence="2">Belongs to the UPF0126 family.</text>
</comment>
<evidence type="ECO:0000313" key="10">
    <source>
        <dbReference type="Proteomes" id="UP000282106"/>
    </source>
</evidence>
<dbReference type="FunCoup" id="A0A3N0VLC9">
    <property type="interactions" value="172"/>
</dbReference>
<comment type="caution">
    <text evidence="9">The sequence shown here is derived from an EMBL/GenBank/DDBJ whole genome shotgun (WGS) entry which is preliminary data.</text>
</comment>
<reference evidence="9 10" key="1">
    <citation type="submission" date="2018-10" db="EMBL/GenBank/DDBJ databases">
        <authorList>
            <person name="Chen W.-M."/>
        </authorList>
    </citation>
    <scope>NUCLEOTIDE SEQUENCE [LARGE SCALE GENOMIC DNA]</scope>
    <source>
        <strain evidence="9 10">THS-13</strain>
    </source>
</reference>
<dbReference type="AlphaFoldDB" id="A0A3N0VLC9"/>
<dbReference type="PANTHER" id="PTHR30506">
    <property type="entry name" value="INNER MEMBRANE PROTEIN"/>
    <property type="match status" value="1"/>
</dbReference>
<feature type="transmembrane region" description="Helical" evidence="7">
    <location>
        <begin position="6"/>
        <end position="24"/>
    </location>
</feature>